<dbReference type="Proteomes" id="UP000575083">
    <property type="component" value="Unassembled WGS sequence"/>
</dbReference>
<proteinExistence type="predicted"/>
<protein>
    <submittedName>
        <fullName evidence="1">Pimeloyl-ACP methyl ester carboxylesterase</fullName>
    </submittedName>
</protein>
<accession>A0A7X0PH31</accession>
<evidence type="ECO:0000313" key="2">
    <source>
        <dbReference type="Proteomes" id="UP000575083"/>
    </source>
</evidence>
<dbReference type="AlphaFoldDB" id="A0A7X0PH31"/>
<evidence type="ECO:0000313" key="1">
    <source>
        <dbReference type="EMBL" id="MBB6561773.1"/>
    </source>
</evidence>
<name>A0A7X0PH31_9BURK</name>
<sequence length="247" mass="27002">MKAPRPPSPPGALRLALEWRAPMEAAASLALWPWLRNAARGDGHSVLVLPGLAASDVSTHLLRSFLRAQGWEPHAWRQGRNLGPRPGVLEACLDRVEQLHATSGRRVSLVGWSLGGVYARELAKRLPGAVRQVVTLGSPVRHHANASNARRLYEFVSGPRAYDPELMARLDEPVPVPCTSIYSRSDGIVDWRASLQPEGPATQNIRVPASHVGMGMNPVVLRLLAERLSQPEEGWQPRQGSCVCKRG</sequence>
<dbReference type="InterPro" id="IPR029058">
    <property type="entry name" value="AB_hydrolase_fold"/>
</dbReference>
<dbReference type="SUPFAM" id="SSF53474">
    <property type="entry name" value="alpha/beta-Hydrolases"/>
    <property type="match status" value="1"/>
</dbReference>
<keyword evidence="2" id="KW-1185">Reference proteome</keyword>
<gene>
    <name evidence="1" type="ORF">HNP48_004467</name>
</gene>
<dbReference type="RefSeq" id="WP_184861125.1">
    <property type="nucleotide sequence ID" value="NZ_JACHLK010000009.1"/>
</dbReference>
<dbReference type="Gene3D" id="3.40.50.1820">
    <property type="entry name" value="alpha/beta hydrolase"/>
    <property type="match status" value="1"/>
</dbReference>
<comment type="caution">
    <text evidence="1">The sequence shown here is derived from an EMBL/GenBank/DDBJ whole genome shotgun (WGS) entry which is preliminary data.</text>
</comment>
<reference evidence="1 2" key="1">
    <citation type="submission" date="2020-08" db="EMBL/GenBank/DDBJ databases">
        <title>Functional genomics of gut bacteria from endangered species of beetles.</title>
        <authorList>
            <person name="Carlos-Shanley C."/>
        </authorList>
    </citation>
    <scope>NUCLEOTIDE SEQUENCE [LARGE SCALE GENOMIC DNA]</scope>
    <source>
        <strain evidence="1 2">S00198</strain>
    </source>
</reference>
<organism evidence="1 2">
    <name type="scientific">Acidovorax soli</name>
    <dbReference type="NCBI Taxonomy" id="592050"/>
    <lineage>
        <taxon>Bacteria</taxon>
        <taxon>Pseudomonadati</taxon>
        <taxon>Pseudomonadota</taxon>
        <taxon>Betaproteobacteria</taxon>
        <taxon>Burkholderiales</taxon>
        <taxon>Comamonadaceae</taxon>
        <taxon>Acidovorax</taxon>
    </lineage>
</organism>
<dbReference type="EMBL" id="JACHLK010000009">
    <property type="protein sequence ID" value="MBB6561773.1"/>
    <property type="molecule type" value="Genomic_DNA"/>
</dbReference>